<accession>A0A8J3ENH2</accession>
<keyword evidence="2" id="KW-0489">Methyltransferase</keyword>
<dbReference type="InterPro" id="IPR052939">
    <property type="entry name" value="23S_rRNA_MeTrnsfrase_RlmA"/>
</dbReference>
<keyword evidence="2" id="KW-0808">Transferase</keyword>
<gene>
    <name evidence="2" type="ORF">GCM10007096_34380</name>
</gene>
<dbReference type="InterPro" id="IPR041698">
    <property type="entry name" value="Methyltransf_25"/>
</dbReference>
<dbReference type="Pfam" id="PF13649">
    <property type="entry name" value="Methyltransf_25"/>
    <property type="match status" value="1"/>
</dbReference>
<comment type="caution">
    <text evidence="2">The sequence shown here is derived from an EMBL/GenBank/DDBJ whole genome shotgun (WGS) entry which is preliminary data.</text>
</comment>
<dbReference type="EMBL" id="BMFV01000033">
    <property type="protein sequence ID" value="GGH86509.1"/>
    <property type="molecule type" value="Genomic_DNA"/>
</dbReference>
<evidence type="ECO:0000313" key="3">
    <source>
        <dbReference type="Proteomes" id="UP000656813"/>
    </source>
</evidence>
<name>A0A8J3ENH2_9BACL</name>
<dbReference type="PANTHER" id="PTHR43460:SF1">
    <property type="entry name" value="METHYLTRANSFERASE TYPE 11 DOMAIN-CONTAINING PROTEIN"/>
    <property type="match status" value="1"/>
</dbReference>
<reference evidence="2" key="2">
    <citation type="submission" date="2020-09" db="EMBL/GenBank/DDBJ databases">
        <authorList>
            <person name="Sun Q."/>
            <person name="Zhou Y."/>
        </authorList>
    </citation>
    <scope>NUCLEOTIDE SEQUENCE</scope>
    <source>
        <strain evidence="2">CGMCC 1.12777</strain>
    </source>
</reference>
<dbReference type="Proteomes" id="UP000656813">
    <property type="component" value="Unassembled WGS sequence"/>
</dbReference>
<dbReference type="SUPFAM" id="SSF53335">
    <property type="entry name" value="S-adenosyl-L-methionine-dependent methyltransferases"/>
    <property type="match status" value="1"/>
</dbReference>
<dbReference type="AlphaFoldDB" id="A0A8J3ENH2"/>
<proteinExistence type="predicted"/>
<dbReference type="CDD" id="cd02440">
    <property type="entry name" value="AdoMet_MTases"/>
    <property type="match status" value="1"/>
</dbReference>
<evidence type="ECO:0000259" key="1">
    <source>
        <dbReference type="Pfam" id="PF13649"/>
    </source>
</evidence>
<sequence>MKAFDYENFYERVGKTNGWDFSHLKSFSEGVRWDFYDEVVKRCEKTDILLDIGTGGGEKLLSIASSLFLLVGIDLSHSMINTALSHLKKLKVPNVKFFQMSSDELQFPMRFFDVVSSCHAPFSSLEVAKVLKSGGWFLTQQVSEADKWNIKEAFGRGQAYDKTDGSLKKRYIRELNEAGFSEIQSFEYDAIEYYERPEDLIFLLKHTPIIPYFGQDKMDFEILKDFIENNKSEKGIQTNSKRFLIIARR</sequence>
<evidence type="ECO:0000313" key="2">
    <source>
        <dbReference type="EMBL" id="GGH86509.1"/>
    </source>
</evidence>
<dbReference type="PANTHER" id="PTHR43460">
    <property type="entry name" value="METHYLTRANSFERASE"/>
    <property type="match status" value="1"/>
</dbReference>
<dbReference type="InterPro" id="IPR029063">
    <property type="entry name" value="SAM-dependent_MTases_sf"/>
</dbReference>
<dbReference type="GO" id="GO:0032259">
    <property type="term" value="P:methylation"/>
    <property type="evidence" value="ECO:0007669"/>
    <property type="project" value="UniProtKB-KW"/>
</dbReference>
<feature type="domain" description="Methyltransferase" evidence="1">
    <location>
        <begin position="50"/>
        <end position="131"/>
    </location>
</feature>
<reference evidence="2" key="1">
    <citation type="journal article" date="2014" name="Int. J. Syst. Evol. Microbiol.">
        <title>Complete genome sequence of Corynebacterium casei LMG S-19264T (=DSM 44701T), isolated from a smear-ripened cheese.</title>
        <authorList>
            <consortium name="US DOE Joint Genome Institute (JGI-PGF)"/>
            <person name="Walter F."/>
            <person name="Albersmeier A."/>
            <person name="Kalinowski J."/>
            <person name="Ruckert C."/>
        </authorList>
    </citation>
    <scope>NUCLEOTIDE SEQUENCE</scope>
    <source>
        <strain evidence="2">CGMCC 1.12777</strain>
    </source>
</reference>
<protein>
    <submittedName>
        <fullName evidence="2">Methyltransferase</fullName>
    </submittedName>
</protein>
<organism evidence="2 3">
    <name type="scientific">Pullulanibacillus pueri</name>
    <dbReference type="NCBI Taxonomy" id="1437324"/>
    <lineage>
        <taxon>Bacteria</taxon>
        <taxon>Bacillati</taxon>
        <taxon>Bacillota</taxon>
        <taxon>Bacilli</taxon>
        <taxon>Bacillales</taxon>
        <taxon>Sporolactobacillaceae</taxon>
        <taxon>Pullulanibacillus</taxon>
    </lineage>
</organism>
<dbReference type="RefSeq" id="WP_188498622.1">
    <property type="nucleotide sequence ID" value="NZ_BMFV01000033.1"/>
</dbReference>
<keyword evidence="3" id="KW-1185">Reference proteome</keyword>
<dbReference type="Gene3D" id="3.40.50.150">
    <property type="entry name" value="Vaccinia Virus protein VP39"/>
    <property type="match status" value="1"/>
</dbReference>
<dbReference type="GO" id="GO:0008168">
    <property type="term" value="F:methyltransferase activity"/>
    <property type="evidence" value="ECO:0007669"/>
    <property type="project" value="UniProtKB-KW"/>
</dbReference>